<organism evidence="1 2">
    <name type="scientific">Flavobacterium noncentrifugens</name>
    <dbReference type="NCBI Taxonomy" id="1128970"/>
    <lineage>
        <taxon>Bacteria</taxon>
        <taxon>Pseudomonadati</taxon>
        <taxon>Bacteroidota</taxon>
        <taxon>Flavobacteriia</taxon>
        <taxon>Flavobacteriales</taxon>
        <taxon>Flavobacteriaceae</taxon>
        <taxon>Flavobacterium</taxon>
    </lineage>
</organism>
<evidence type="ECO:0000313" key="2">
    <source>
        <dbReference type="Proteomes" id="UP000199580"/>
    </source>
</evidence>
<evidence type="ECO:0000313" key="1">
    <source>
        <dbReference type="EMBL" id="SDK16003.1"/>
    </source>
</evidence>
<protein>
    <submittedName>
        <fullName evidence="1">Uncharacterized protein</fullName>
    </submittedName>
</protein>
<reference evidence="1 2" key="1">
    <citation type="submission" date="2016-10" db="EMBL/GenBank/DDBJ databases">
        <authorList>
            <person name="de Groot N.N."/>
        </authorList>
    </citation>
    <scope>NUCLEOTIDE SEQUENCE [LARGE SCALE GENOMIC DNA]</scope>
    <source>
        <strain evidence="1 2">CGMCC 1.10076</strain>
    </source>
</reference>
<dbReference type="EMBL" id="FNEZ01000004">
    <property type="protein sequence ID" value="SDK16003.1"/>
    <property type="molecule type" value="Genomic_DNA"/>
</dbReference>
<name>A0A1G8ZLV6_9FLAO</name>
<sequence>MKNFVFIICLTILLKPVIPVFDYILNYNYIRTVLCVNKEKPVMGCDGKCYLMSQLAASSEAEKPVSSDKKDAPVFEIIDLFFADLTSYDYLIVENNIRSTLNSFYNNLYCNPNSWSFFHPPINTF</sequence>
<gene>
    <name evidence="1" type="ORF">SAMN04487935_2654</name>
</gene>
<dbReference type="STRING" id="1128970.SAMN04487935_2654"/>
<proteinExistence type="predicted"/>
<dbReference type="AlphaFoldDB" id="A0A1G8ZLV6"/>
<dbReference type="Proteomes" id="UP000199580">
    <property type="component" value="Unassembled WGS sequence"/>
</dbReference>
<keyword evidence="2" id="KW-1185">Reference proteome</keyword>
<dbReference type="RefSeq" id="WP_245699444.1">
    <property type="nucleotide sequence ID" value="NZ_BKAI01000019.1"/>
</dbReference>
<accession>A0A1G8ZLV6</accession>